<name>A0A0S4MQ19_ECHMU</name>
<organism evidence="1 2">
    <name type="scientific">Echinococcus multilocularis</name>
    <name type="common">Fox tapeworm</name>
    <dbReference type="NCBI Taxonomy" id="6211"/>
    <lineage>
        <taxon>Eukaryota</taxon>
        <taxon>Metazoa</taxon>
        <taxon>Spiralia</taxon>
        <taxon>Lophotrochozoa</taxon>
        <taxon>Platyhelminthes</taxon>
        <taxon>Cestoda</taxon>
        <taxon>Eucestoda</taxon>
        <taxon>Cyclophyllidea</taxon>
        <taxon>Taeniidae</taxon>
        <taxon>Echinococcus</taxon>
    </lineage>
</organism>
<keyword evidence="2" id="KW-1185">Reference proteome</keyword>
<keyword evidence="1" id="KW-0540">Nuclease</keyword>
<reference evidence="1" key="2">
    <citation type="submission" date="2015-11" db="EMBL/GenBank/DDBJ databases">
        <authorList>
            <person name="Zhang Y."/>
            <person name="Guo Z."/>
        </authorList>
    </citation>
    <scope>NUCLEOTIDE SEQUENCE</scope>
</reference>
<keyword evidence="1" id="KW-0269">Exonuclease</keyword>
<dbReference type="EMBL" id="LN902847">
    <property type="protein sequence ID" value="CUT99744.1"/>
    <property type="molecule type" value="Genomic_DNA"/>
</dbReference>
<accession>A0A0S4MQ19</accession>
<evidence type="ECO:0000313" key="2">
    <source>
        <dbReference type="Proteomes" id="UP000017246"/>
    </source>
</evidence>
<protein>
    <submittedName>
        <fullName evidence="1">Exonuclease (AFU orthologue)</fullName>
    </submittedName>
</protein>
<keyword evidence="1" id="KW-0378">Hydrolase</keyword>
<dbReference type="GO" id="GO:0004527">
    <property type="term" value="F:exonuclease activity"/>
    <property type="evidence" value="ECO:0007669"/>
    <property type="project" value="UniProtKB-KW"/>
</dbReference>
<reference evidence="1" key="1">
    <citation type="journal article" date="2013" name="Nature">
        <title>The genomes of four tapeworm species reveal adaptations to parasitism.</title>
        <authorList>
            <person name="Tsai I.J."/>
            <person name="Zarowiecki M."/>
            <person name="Holroyd N."/>
            <person name="Garciarrubio A."/>
            <person name="Sanchez-Flores A."/>
            <person name="Brooks K.L."/>
            <person name="Tracey A."/>
            <person name="Bobes R.J."/>
            <person name="Fragoso G."/>
            <person name="Sciutto E."/>
            <person name="Aslett M."/>
            <person name="Beasley H."/>
            <person name="Bennett H.M."/>
            <person name="Cai J."/>
            <person name="Camicia F."/>
            <person name="Clark R."/>
            <person name="Cucher M."/>
            <person name="De Silva N."/>
            <person name="Day T.A."/>
            <person name="Deplazes P."/>
            <person name="Estrada K."/>
            <person name="Fernandez C."/>
            <person name="Holland P.W."/>
            <person name="Hou J."/>
            <person name="Hu S."/>
            <person name="Huckvale T."/>
            <person name="Hung S.S."/>
            <person name="Kamenetzky L."/>
            <person name="Keane J.A."/>
            <person name="Kiss F."/>
            <person name="Koziol U."/>
            <person name="Lambert O."/>
            <person name="Liu K."/>
            <person name="Luo X."/>
            <person name="Luo Y."/>
            <person name="Macchiaroli N."/>
            <person name="Nichol S."/>
            <person name="Paps J."/>
            <person name="Parkinson J."/>
            <person name="Pouchkina-Stantcheva N."/>
            <person name="Riddiford N."/>
            <person name="Rosenzvit M."/>
            <person name="Salinas G."/>
            <person name="Wasmuth J.D."/>
            <person name="Zamanian M."/>
            <person name="Zheng Y."/>
            <person name="Cai X."/>
            <person name="Soberon X."/>
            <person name="Olson P.D."/>
            <person name="Laclette J.P."/>
            <person name="Brehm K."/>
            <person name="Berriman M."/>
            <person name="Garciarrubio A."/>
            <person name="Bobes R.J."/>
            <person name="Fragoso G."/>
            <person name="Sanchez-Flores A."/>
            <person name="Estrada K."/>
            <person name="Cevallos M.A."/>
            <person name="Morett E."/>
            <person name="Gonzalez V."/>
            <person name="Portillo T."/>
            <person name="Ochoa-Leyva A."/>
            <person name="Jose M.V."/>
            <person name="Sciutto E."/>
            <person name="Landa A."/>
            <person name="Jimenez L."/>
            <person name="Valdes V."/>
            <person name="Carrero J.C."/>
            <person name="Larralde C."/>
            <person name="Morales-Montor J."/>
            <person name="Limon-Lason J."/>
            <person name="Soberon X."/>
            <person name="Laclette J.P."/>
        </authorList>
    </citation>
    <scope>NUCLEOTIDE SEQUENCE [LARGE SCALE GENOMIC DNA]</scope>
</reference>
<evidence type="ECO:0000313" key="1">
    <source>
        <dbReference type="EMBL" id="CUT99744.1"/>
    </source>
</evidence>
<dbReference type="Proteomes" id="UP000017246">
    <property type="component" value="Unassembled WGS sequence"/>
</dbReference>
<dbReference type="AlphaFoldDB" id="A0A0S4MQ19"/>
<sequence>MMGLVLDVLTVVRSLPVCQLIYLSVGIARQLQDSNTVSVGMARITAAVVLAVSPLSQLVSHVLQSGYNRLRRQNCGLWHLVVSVCIDSIFLYWLERHGPTMNAELRMLTTGIRIIGVMTVSQVEQEPFFQARVR</sequence>
<dbReference type="OrthoDB" id="10653424at2759"/>
<proteinExistence type="predicted"/>